<name>A0AAD7NUH8_9AGAR</name>
<reference evidence="2" key="1">
    <citation type="submission" date="2023-03" db="EMBL/GenBank/DDBJ databases">
        <title>Massive genome expansion in bonnet fungi (Mycena s.s.) driven by repeated elements and novel gene families across ecological guilds.</title>
        <authorList>
            <consortium name="Lawrence Berkeley National Laboratory"/>
            <person name="Harder C.B."/>
            <person name="Miyauchi S."/>
            <person name="Viragh M."/>
            <person name="Kuo A."/>
            <person name="Thoen E."/>
            <person name="Andreopoulos B."/>
            <person name="Lu D."/>
            <person name="Skrede I."/>
            <person name="Drula E."/>
            <person name="Henrissat B."/>
            <person name="Morin E."/>
            <person name="Kohler A."/>
            <person name="Barry K."/>
            <person name="LaButti K."/>
            <person name="Morin E."/>
            <person name="Salamov A."/>
            <person name="Lipzen A."/>
            <person name="Mereny Z."/>
            <person name="Hegedus B."/>
            <person name="Baldrian P."/>
            <person name="Stursova M."/>
            <person name="Weitz H."/>
            <person name="Taylor A."/>
            <person name="Grigoriev I.V."/>
            <person name="Nagy L.G."/>
            <person name="Martin F."/>
            <person name="Kauserud H."/>
        </authorList>
    </citation>
    <scope>NUCLEOTIDE SEQUENCE</scope>
    <source>
        <strain evidence="2">CBHHK188m</strain>
    </source>
</reference>
<evidence type="ECO:0000313" key="3">
    <source>
        <dbReference type="Proteomes" id="UP001215280"/>
    </source>
</evidence>
<accession>A0AAD7NUH8</accession>
<protein>
    <submittedName>
        <fullName evidence="2">Uncharacterized protein</fullName>
    </submittedName>
</protein>
<evidence type="ECO:0000313" key="2">
    <source>
        <dbReference type="EMBL" id="KAJ7776553.1"/>
    </source>
</evidence>
<proteinExistence type="predicted"/>
<organism evidence="2 3">
    <name type="scientific">Mycena maculata</name>
    <dbReference type="NCBI Taxonomy" id="230809"/>
    <lineage>
        <taxon>Eukaryota</taxon>
        <taxon>Fungi</taxon>
        <taxon>Dikarya</taxon>
        <taxon>Basidiomycota</taxon>
        <taxon>Agaricomycotina</taxon>
        <taxon>Agaricomycetes</taxon>
        <taxon>Agaricomycetidae</taxon>
        <taxon>Agaricales</taxon>
        <taxon>Marasmiineae</taxon>
        <taxon>Mycenaceae</taxon>
        <taxon>Mycena</taxon>
    </lineage>
</organism>
<evidence type="ECO:0000256" key="1">
    <source>
        <dbReference type="SAM" id="Coils"/>
    </source>
</evidence>
<keyword evidence="3" id="KW-1185">Reference proteome</keyword>
<sequence>MAQKDWGPYSAFIHNTRDANINVSFPLNEDNEDKTALLTVYRGVPVGQSEDDFIDDGHRFVRVLPNNAVFISKDDCSHRCDEQRLVADFNKLSEKKKVTVDSWKPDGEYKEQNEPPFVAKFPERRSNRDAMSSEEWTEKQKKQWSKLLLDAEKIPSGYNVLSRFIEPSMPDDFEIIFTPSEASHSVSHDQLKAYVEELQGQLQDTAPSQDYQIRVLPWDDAKKDGALRLLGSSFLGLYHTWISKDNYKALWKVAEKEPLARPWPKDREVAEKINKTLSNEAKDPDDLTTQSAWLHRSAFRFGGLGANADIWSSQTRENLVFGTSECNTNMIRAEDAISDLVNADEKTVGNLIMTNMITGNIVRPREDWTETDEAIPGWVEEARKKGGLLWLCFQLKYQFTFDSKKLNLNLNNTELYDPFSRYVPLRFEARLDELVLKHVISEAELRTTNATAQPGGPTTTTIGPPGVLNMAVASSATRVKRATVLHHTAVRSWRHVISGSQTITVNGVHVQSAKVVSHPDGQAAEPLNLLTAFAAGDASSRALASTFSRATLASVAPPPEGFTLEGEIDLFNSGIKAHFSSYSGPAPGNAVLPVGVAPAYDQATVNDDFRLSPVVPVLKGTPFDSITLTNVTFTYQNCYFDSSKALGWHIDADLPIDPSTGVLYEALRTVLNVQEPTVHLHAGLGLNQNFSRPLSIASFTLDGSFTGVQVKICDGFTLMQIGLELLGLQRIESFPVPRTLIDYGFGIFGQFNIDVPGSTIPLQLSYKFIEVGGVLQLHADLDGEIWRDPLGVQGLTLFEVTFTADVLLSAPMQSGSYAAGGQFSLSAVMTHFDLFMVCDIFEALTGAELARPDIDIKFGSASLIVASGTGLTISVTDVQVNGHVAASALLSIGPNGVLIRGEVMSSGSIHLGEVELRKAYIEINLKKGSAGSGVLLGGEIAFESFLLDALVHLYKGTNGIEWTAIASLATSGDALALSKLVPELSDTFLDLALTKAVFVAASADDPMVCAVLSPIDALDSLMRSSAPTTGLTLSAGWSDVTGFSLDVIMPATSVLDLGNGIVTDPFTLRIQGGASPSLMLIAGVQIPVTPDGDHLDFKLSLAANAFNASAAVQMNGFWTNPVGLGENIRIGPDVALSIDIVYAQFLTTGTPSGFGIVGGLGIGKTSASIVMQISDNPSRELISGQVQSLDINDVVSFANLITGLDIPQPPKFVDFEDVELYICPAGTTIGTIIYPQGFSFQAAMVLFEKHTEIACSVGPGGLIVKGGIDNFTLGPLSIHGLDQPRATIDIEVGATLATRQHILIDGVISFLGAEEAVSIQVDVLPDPAFKFYISLKFTDLLLFTLDAELVGAISFNGLENADFVFYALLEQDIIAYIEDQLDLQFEAARQASEDGFDKAERDLKDAEDAVNAHIEEAQTQLNSAESTWDAKRIQVTTSSNSVIGAYLKKIEELEGNIADAQHTYDQAMSDAEAKLQQANNDRAAKLQDAQDELEQAKRDTQAAIDDAQRDVTNAQNRMNSDFGNAQRSIDEAKGRVDSLQGQINDCNNEINRLKNLPWYNPERAKITYEGVKLGGLLIAKGTADGVLDVAKAILTSTNYLAEQGALRAAQSVLQGAKNALPVTISAAQGVLSGVDKATWATVIAAQATVSATRTGIEYIVLEGAKQTLVLYKQANEGVYHAAIAALDALWQSAEYFAFQVASGVLDAAKEATTSLDALRGALGVAQKAEDIALKIGQWIADHALGLIDIRKIELSGSVRGMVDSSGGIGKPLSAHVEYIIASKSGKFDGELDVRNTADFIKATFQHLWEEVKALV</sequence>
<feature type="coiled-coil region" evidence="1">
    <location>
        <begin position="1389"/>
        <end position="1556"/>
    </location>
</feature>
<comment type="caution">
    <text evidence="2">The sequence shown here is derived from an EMBL/GenBank/DDBJ whole genome shotgun (WGS) entry which is preliminary data.</text>
</comment>
<dbReference type="Proteomes" id="UP001215280">
    <property type="component" value="Unassembled WGS sequence"/>
</dbReference>
<gene>
    <name evidence="2" type="ORF">DFH07DRAFT_980740</name>
</gene>
<dbReference type="EMBL" id="JARJLG010000012">
    <property type="protein sequence ID" value="KAJ7776553.1"/>
    <property type="molecule type" value="Genomic_DNA"/>
</dbReference>
<keyword evidence="1" id="KW-0175">Coiled coil</keyword>